<name>A0A420BI10_SPHD1</name>
<protein>
    <recommendedName>
        <fullName evidence="3">Leucine rich repeat (LRR) protein</fullName>
    </recommendedName>
</protein>
<dbReference type="RefSeq" id="WP_120257985.1">
    <property type="nucleotide sequence ID" value="NZ_RAPY01000001.1"/>
</dbReference>
<sequence length="312" mass="34950">MVIKVERYSTEDLLKVQAVKVSVISIEASIESEKLHAIKKLLQANSEIRIVLIVDPATSASEGKYSNLEIIRPLGEINHLTILAFGSVALQDLNLLEGLTKLVSFRLDGNYKKDIDLGPLKNATGIEELELEFGLSGAKQIAFVNDLAHLRRIRVSALDLKAVPLNYGVEELIITSTLKSPELLASIFPRLKMLTIGKAKGIDSFDFIASLKGLQSLQIGHTSKLTNLPKMDDPLRLRSLHLVAVKQFDDLENILQFKQLEELKITEPTRMELSEFIKLKDIRSLKKVYAVFPTEAEDRAFQQMATQIGWEF</sequence>
<reference evidence="1 2" key="1">
    <citation type="submission" date="2018-09" db="EMBL/GenBank/DDBJ databases">
        <title>Genomic Encyclopedia of Type Strains, Phase III (KMG-III): the genomes of soil and plant-associated and newly described type strains.</title>
        <authorList>
            <person name="Whitman W."/>
        </authorList>
    </citation>
    <scope>NUCLEOTIDE SEQUENCE [LARGE SCALE GENOMIC DNA]</scope>
    <source>
        <strain evidence="1 2">CECT 7938</strain>
    </source>
</reference>
<dbReference type="AlphaFoldDB" id="A0A420BI10"/>
<dbReference type="OrthoDB" id="1880473at2"/>
<keyword evidence="2" id="KW-1185">Reference proteome</keyword>
<evidence type="ECO:0008006" key="3">
    <source>
        <dbReference type="Google" id="ProtNLM"/>
    </source>
</evidence>
<accession>A0A420BI10</accession>
<evidence type="ECO:0000313" key="1">
    <source>
        <dbReference type="EMBL" id="RKE56296.1"/>
    </source>
</evidence>
<proteinExistence type="predicted"/>
<dbReference type="EMBL" id="RAPY01000001">
    <property type="protein sequence ID" value="RKE56296.1"/>
    <property type="molecule type" value="Genomic_DNA"/>
</dbReference>
<organism evidence="1 2">
    <name type="scientific">Sphingobacterium detergens</name>
    <dbReference type="NCBI Taxonomy" id="1145106"/>
    <lineage>
        <taxon>Bacteria</taxon>
        <taxon>Pseudomonadati</taxon>
        <taxon>Bacteroidota</taxon>
        <taxon>Sphingobacteriia</taxon>
        <taxon>Sphingobacteriales</taxon>
        <taxon>Sphingobacteriaceae</taxon>
        <taxon>Sphingobacterium</taxon>
    </lineage>
</organism>
<dbReference type="InterPro" id="IPR032675">
    <property type="entry name" value="LRR_dom_sf"/>
</dbReference>
<dbReference type="Proteomes" id="UP000286246">
    <property type="component" value="Unassembled WGS sequence"/>
</dbReference>
<comment type="caution">
    <text evidence="1">The sequence shown here is derived from an EMBL/GenBank/DDBJ whole genome shotgun (WGS) entry which is preliminary data.</text>
</comment>
<gene>
    <name evidence="1" type="ORF">DFQ12_1153</name>
</gene>
<dbReference type="SUPFAM" id="SSF52058">
    <property type="entry name" value="L domain-like"/>
    <property type="match status" value="1"/>
</dbReference>
<dbReference type="Gene3D" id="3.80.10.10">
    <property type="entry name" value="Ribonuclease Inhibitor"/>
    <property type="match status" value="1"/>
</dbReference>
<evidence type="ECO:0000313" key="2">
    <source>
        <dbReference type="Proteomes" id="UP000286246"/>
    </source>
</evidence>